<dbReference type="InterPro" id="IPR002129">
    <property type="entry name" value="PyrdxlP-dep_de-COase"/>
</dbReference>
<dbReference type="EC" id="4.1.1.22" evidence="8"/>
<dbReference type="NCBIfam" id="NF002748">
    <property type="entry name" value="PRK02769.1"/>
    <property type="match status" value="1"/>
</dbReference>
<dbReference type="STRING" id="288004.AL038_11940"/>
<dbReference type="PROSITE" id="PS00392">
    <property type="entry name" value="DDC_GAD_HDC_YDC"/>
    <property type="match status" value="1"/>
</dbReference>
<evidence type="ECO:0000256" key="6">
    <source>
        <dbReference type="PIRSR" id="PIRSR602129-50"/>
    </source>
</evidence>
<organism evidence="8 9">
    <name type="scientific">Beggiatoa leptomitoformis</name>
    <dbReference type="NCBI Taxonomy" id="288004"/>
    <lineage>
        <taxon>Bacteria</taxon>
        <taxon>Pseudomonadati</taxon>
        <taxon>Pseudomonadota</taxon>
        <taxon>Gammaproteobacteria</taxon>
        <taxon>Thiotrichales</taxon>
        <taxon>Thiotrichaceae</taxon>
        <taxon>Beggiatoa</taxon>
    </lineage>
</organism>
<feature type="modified residue" description="N6-(pyridoxal phosphate)lysine" evidence="6">
    <location>
        <position position="230"/>
    </location>
</feature>
<evidence type="ECO:0000256" key="7">
    <source>
        <dbReference type="RuleBase" id="RU000382"/>
    </source>
</evidence>
<dbReference type="AlphaFoldDB" id="A0A2N9YFW0"/>
<dbReference type="Pfam" id="PF00282">
    <property type="entry name" value="Pyridoxal_deC"/>
    <property type="match status" value="1"/>
</dbReference>
<accession>A0A2N9YFW0</accession>
<evidence type="ECO:0000313" key="8">
    <source>
        <dbReference type="EMBL" id="AUI69398.1"/>
    </source>
</evidence>
<dbReference type="InterPro" id="IPR015421">
    <property type="entry name" value="PyrdxlP-dep_Trfase_major"/>
</dbReference>
<dbReference type="InterPro" id="IPR015422">
    <property type="entry name" value="PyrdxlP-dep_Trfase_small"/>
</dbReference>
<proteinExistence type="inferred from homology"/>
<evidence type="ECO:0000256" key="1">
    <source>
        <dbReference type="ARBA" id="ARBA00001933"/>
    </source>
</evidence>
<reference evidence="9" key="1">
    <citation type="submission" date="2016-12" db="EMBL/GenBank/DDBJ databases">
        <title>Complete Genome Sequence of Beggiatoa leptomitiformis D-401.</title>
        <authorList>
            <person name="Fomenkov A."/>
            <person name="Vincze T."/>
            <person name="Grabovich M."/>
            <person name="Anton B.P."/>
            <person name="Dubinina G."/>
            <person name="Orlova M."/>
            <person name="Belousova E."/>
            <person name="Roberts R.J."/>
        </authorList>
    </citation>
    <scope>NUCLEOTIDE SEQUENCE [LARGE SCALE GENOMIC DNA]</scope>
    <source>
        <strain evidence="9">D-401</strain>
    </source>
</reference>
<dbReference type="GO" id="GO:0030170">
    <property type="term" value="F:pyridoxal phosphate binding"/>
    <property type="evidence" value="ECO:0007669"/>
    <property type="project" value="InterPro"/>
</dbReference>
<dbReference type="EMBL" id="CP018889">
    <property type="protein sequence ID" value="AUI69398.1"/>
    <property type="molecule type" value="Genomic_DNA"/>
</dbReference>
<keyword evidence="5 7" id="KW-0456">Lyase</keyword>
<dbReference type="InterPro" id="IPR015424">
    <property type="entry name" value="PyrdxlP-dep_Trfase"/>
</dbReference>
<evidence type="ECO:0000256" key="2">
    <source>
        <dbReference type="ARBA" id="ARBA00009533"/>
    </source>
</evidence>
<dbReference type="PANTHER" id="PTHR46101">
    <property type="match status" value="1"/>
</dbReference>
<dbReference type="RefSeq" id="WP_066246135.1">
    <property type="nucleotide sequence ID" value="NZ_CP012373.2"/>
</dbReference>
<sequence>MSFSDLMVTRRLQAFVEQVIASPTPLGYPLNSQLDITPLQALLTLPLHNVGDPWSDHSRRHPSHEFEREVLRFIADIYQFPTTETLSGYVTSGGTEGNLYGLYMGREAYPDGILYYSADSHYSISKSARLLKLPSCVVPSQAQGELDYKALAACLSAEHPAIIVLNIGTTMKGAIDDIEKVLVVLQEKKIQHFYIHCDAALFGMILPFIPHATYPLFTQPIDSLSISGHKFLGSPMPCGIVLCRAKATARIAQPIAYIDTLDSTLSGCRNGHTPLILWYALHTKGHAGLQAEVQQCLANALYLERQLQAFSYPFLRNPHSIIVLFKKPAKAIIDKWQLAVEGDWAHVVVMQQVTSTVIDAFLQDLLGAG</sequence>
<dbReference type="Gene3D" id="3.90.1150.10">
    <property type="entry name" value="Aspartate Aminotransferase, domain 1"/>
    <property type="match status" value="1"/>
</dbReference>
<comment type="cofactor">
    <cofactor evidence="1 6 7">
        <name>pyridoxal 5'-phosphate</name>
        <dbReference type="ChEBI" id="CHEBI:597326"/>
    </cofactor>
</comment>
<keyword evidence="9" id="KW-1185">Reference proteome</keyword>
<dbReference type="PANTHER" id="PTHR46101:SF2">
    <property type="entry name" value="SERINE DECARBOXYLASE"/>
    <property type="match status" value="1"/>
</dbReference>
<evidence type="ECO:0000256" key="3">
    <source>
        <dbReference type="ARBA" id="ARBA00022793"/>
    </source>
</evidence>
<dbReference type="Gene3D" id="3.40.640.10">
    <property type="entry name" value="Type I PLP-dependent aspartate aminotransferase-like (Major domain)"/>
    <property type="match status" value="1"/>
</dbReference>
<dbReference type="InterPro" id="IPR051151">
    <property type="entry name" value="Group_II_Decarboxylase"/>
</dbReference>
<dbReference type="SUPFAM" id="SSF53383">
    <property type="entry name" value="PLP-dependent transferases"/>
    <property type="match status" value="1"/>
</dbReference>
<dbReference type="GO" id="GO:0019752">
    <property type="term" value="P:carboxylic acid metabolic process"/>
    <property type="evidence" value="ECO:0007669"/>
    <property type="project" value="InterPro"/>
</dbReference>
<dbReference type="Proteomes" id="UP000234271">
    <property type="component" value="Chromosome"/>
</dbReference>
<keyword evidence="3" id="KW-0210">Decarboxylase</keyword>
<comment type="similarity">
    <text evidence="2 7">Belongs to the group II decarboxylase family.</text>
</comment>
<keyword evidence="4 6" id="KW-0663">Pyridoxal phosphate</keyword>
<evidence type="ECO:0000313" key="9">
    <source>
        <dbReference type="Proteomes" id="UP000234271"/>
    </source>
</evidence>
<evidence type="ECO:0000256" key="5">
    <source>
        <dbReference type="ARBA" id="ARBA00023239"/>
    </source>
</evidence>
<dbReference type="OrthoDB" id="9803665at2"/>
<gene>
    <name evidence="8" type="ORF">BLE401_12325</name>
</gene>
<dbReference type="KEGG" id="blep:AL038_11940"/>
<dbReference type="GO" id="GO:0004398">
    <property type="term" value="F:histidine decarboxylase activity"/>
    <property type="evidence" value="ECO:0007669"/>
    <property type="project" value="UniProtKB-EC"/>
</dbReference>
<name>A0A2N9YFW0_9GAMM</name>
<protein>
    <submittedName>
        <fullName evidence="8">Histidine decarboxylase</fullName>
        <ecNumber evidence="8">4.1.1.22</ecNumber>
    </submittedName>
</protein>
<dbReference type="InterPro" id="IPR021115">
    <property type="entry name" value="Pyridoxal-P_BS"/>
</dbReference>
<evidence type="ECO:0000256" key="4">
    <source>
        <dbReference type="ARBA" id="ARBA00022898"/>
    </source>
</evidence>